<evidence type="ECO:0000256" key="2">
    <source>
        <dbReference type="ARBA" id="ARBA00016807"/>
    </source>
</evidence>
<dbReference type="GO" id="GO:0005634">
    <property type="term" value="C:nucleus"/>
    <property type="evidence" value="ECO:0007669"/>
    <property type="project" value="TreeGrafter"/>
</dbReference>
<dbReference type="AlphaFoldDB" id="A0AAN7VQV0"/>
<organism evidence="7 8">
    <name type="scientific">Pyrocoelia pectoralis</name>
    <dbReference type="NCBI Taxonomy" id="417401"/>
    <lineage>
        <taxon>Eukaryota</taxon>
        <taxon>Metazoa</taxon>
        <taxon>Ecdysozoa</taxon>
        <taxon>Arthropoda</taxon>
        <taxon>Hexapoda</taxon>
        <taxon>Insecta</taxon>
        <taxon>Pterygota</taxon>
        <taxon>Neoptera</taxon>
        <taxon>Endopterygota</taxon>
        <taxon>Coleoptera</taxon>
        <taxon>Polyphaga</taxon>
        <taxon>Elateriformia</taxon>
        <taxon>Elateroidea</taxon>
        <taxon>Lampyridae</taxon>
        <taxon>Lampyrinae</taxon>
        <taxon>Pyrocoelia</taxon>
    </lineage>
</organism>
<dbReference type="InterPro" id="IPR028002">
    <property type="entry name" value="Myb_DNA-bind_5"/>
</dbReference>
<dbReference type="Pfam" id="PF13873">
    <property type="entry name" value="Myb_DNA-bind_5"/>
    <property type="match status" value="1"/>
</dbReference>
<name>A0AAN7VQV0_9COLE</name>
<feature type="domain" description="Myb/SANT-like DNA-binding" evidence="6">
    <location>
        <begin position="15"/>
        <end position="93"/>
    </location>
</feature>
<evidence type="ECO:0000256" key="1">
    <source>
        <dbReference type="ARBA" id="ARBA00011764"/>
    </source>
</evidence>
<evidence type="ECO:0000256" key="5">
    <source>
        <dbReference type="ARBA" id="ARBA00025466"/>
    </source>
</evidence>
<reference evidence="7 8" key="1">
    <citation type="journal article" date="2024" name="Insects">
        <title>An Improved Chromosome-Level Genome Assembly of the Firefly Pyrocoelia pectoralis.</title>
        <authorList>
            <person name="Fu X."/>
            <person name="Meyer-Rochow V.B."/>
            <person name="Ballantyne L."/>
            <person name="Zhu X."/>
        </authorList>
    </citation>
    <scope>NUCLEOTIDE SEQUENCE [LARGE SCALE GENOMIC DNA]</scope>
    <source>
        <strain evidence="7">XCY_ONT2</strain>
    </source>
</reference>
<evidence type="ECO:0000256" key="4">
    <source>
        <dbReference type="ARBA" id="ARBA00023163"/>
    </source>
</evidence>
<evidence type="ECO:0000313" key="8">
    <source>
        <dbReference type="Proteomes" id="UP001329430"/>
    </source>
</evidence>
<dbReference type="Proteomes" id="UP001329430">
    <property type="component" value="Chromosome 2"/>
</dbReference>
<comment type="function">
    <text evidence="5">Involved in transvection phenomena (= synapsis-dependent gene expression), where the synaptic pairing of chromosomes carrying genes with which zeste interacts influences the expression of these genes. Zeste binds to DNA and stimulates transcription from a nearby promoter.</text>
</comment>
<gene>
    <name evidence="7" type="ORF">RI129_003281</name>
</gene>
<dbReference type="PANTHER" id="PTHR23098:SF16">
    <property type="entry name" value="REGULATORY PROTEIN ZESTE"/>
    <property type="match status" value="1"/>
</dbReference>
<evidence type="ECO:0000259" key="6">
    <source>
        <dbReference type="Pfam" id="PF13873"/>
    </source>
</evidence>
<proteinExistence type="predicted"/>
<evidence type="ECO:0000256" key="3">
    <source>
        <dbReference type="ARBA" id="ARBA00023015"/>
    </source>
</evidence>
<comment type="caution">
    <text evidence="7">The sequence shown here is derived from an EMBL/GenBank/DDBJ whole genome shotgun (WGS) entry which is preliminary data.</text>
</comment>
<protein>
    <recommendedName>
        <fullName evidence="2">Regulatory protein zeste</fullName>
    </recommendedName>
</protein>
<sequence>MSSSSSCVNNSKRMRTANYSQNEKNVLVTIVNSYKNIIENKKTDAVTNGEKEKAWQQIAQKFNAVSPENIYRDVQSLKKTYSNIKMQVKKAAADEKTEIYKTGGGRKRECNEPVLMELMLDTINKKTVYGFQNQFDNDYHPLDNAGESVLEQQNIGDANNEYNEHSWSRPKPTNLKLPLDPNLKKKVAAGSSEKHCDNLLEAATPPKVSRRRPTGAVALHSSELAKIYSEVGQQKLEVTKLEKAILEHKLAAQAEKHKVEMMILEIDLKIKQQHLHRLQLNMD</sequence>
<accession>A0AAN7VQV0</accession>
<dbReference type="PANTHER" id="PTHR23098">
    <property type="entry name" value="AGAP001331-PA-RELATED"/>
    <property type="match status" value="1"/>
</dbReference>
<keyword evidence="8" id="KW-1185">Reference proteome</keyword>
<keyword evidence="3" id="KW-0805">Transcription regulation</keyword>
<keyword evidence="4" id="KW-0804">Transcription</keyword>
<comment type="subunit">
    <text evidence="1">Self-associates forming complexes of several hundred monomers.</text>
</comment>
<evidence type="ECO:0000313" key="7">
    <source>
        <dbReference type="EMBL" id="KAK5648389.1"/>
    </source>
</evidence>
<dbReference type="EMBL" id="JAVRBK010000002">
    <property type="protein sequence ID" value="KAK5648389.1"/>
    <property type="molecule type" value="Genomic_DNA"/>
</dbReference>